<gene>
    <name evidence="2" type="ORF">FRX31_023666</name>
</gene>
<dbReference type="EMBL" id="JABWDY010028881">
    <property type="protein sequence ID" value="KAF5186749.1"/>
    <property type="molecule type" value="Genomic_DNA"/>
</dbReference>
<feature type="region of interest" description="Disordered" evidence="1">
    <location>
        <begin position="1"/>
        <end position="29"/>
    </location>
</feature>
<accession>A0A7J6VNR1</accession>
<name>A0A7J6VNR1_THATH</name>
<comment type="caution">
    <text evidence="2">The sequence shown here is derived from an EMBL/GenBank/DDBJ whole genome shotgun (WGS) entry which is preliminary data.</text>
</comment>
<protein>
    <submittedName>
        <fullName evidence="2">Uncharacterized protein</fullName>
    </submittedName>
</protein>
<keyword evidence="3" id="KW-1185">Reference proteome</keyword>
<evidence type="ECO:0000313" key="2">
    <source>
        <dbReference type="EMBL" id="KAF5186749.1"/>
    </source>
</evidence>
<dbReference type="AlphaFoldDB" id="A0A7J6VNR1"/>
<reference evidence="2 3" key="1">
    <citation type="submission" date="2020-06" db="EMBL/GenBank/DDBJ databases">
        <title>Transcriptomic and genomic resources for Thalictrum thalictroides and T. hernandezii: Facilitating candidate gene discovery in an emerging model plant lineage.</title>
        <authorList>
            <person name="Arias T."/>
            <person name="Riano-Pachon D.M."/>
            <person name="Di Stilio V.S."/>
        </authorList>
    </citation>
    <scope>NUCLEOTIDE SEQUENCE [LARGE SCALE GENOMIC DNA]</scope>
    <source>
        <strain evidence="3">cv. WT478/WT964</strain>
        <tissue evidence="2">Leaves</tissue>
    </source>
</reference>
<evidence type="ECO:0000313" key="3">
    <source>
        <dbReference type="Proteomes" id="UP000554482"/>
    </source>
</evidence>
<evidence type="ECO:0000256" key="1">
    <source>
        <dbReference type="SAM" id="MobiDB-lite"/>
    </source>
</evidence>
<sequence>MHWRFGDGSQGGSHEDLNNAGGLMTGSTLPVPVENSVEQEVVKEVFIGDGSRGGSYDEFLTYGTGKFSAQLKELQNAEINNLHAQIAIRDNYIAEYKKYRALVLSKKDAEIAELRAQLAKKG</sequence>
<proteinExistence type="predicted"/>
<dbReference type="Proteomes" id="UP000554482">
    <property type="component" value="Unassembled WGS sequence"/>
</dbReference>
<organism evidence="2 3">
    <name type="scientific">Thalictrum thalictroides</name>
    <name type="common">Rue-anemone</name>
    <name type="synonym">Anemone thalictroides</name>
    <dbReference type="NCBI Taxonomy" id="46969"/>
    <lineage>
        <taxon>Eukaryota</taxon>
        <taxon>Viridiplantae</taxon>
        <taxon>Streptophyta</taxon>
        <taxon>Embryophyta</taxon>
        <taxon>Tracheophyta</taxon>
        <taxon>Spermatophyta</taxon>
        <taxon>Magnoliopsida</taxon>
        <taxon>Ranunculales</taxon>
        <taxon>Ranunculaceae</taxon>
        <taxon>Thalictroideae</taxon>
        <taxon>Thalictrum</taxon>
    </lineage>
</organism>